<dbReference type="Gene3D" id="3.30.420.10">
    <property type="entry name" value="Ribonuclease H-like superfamily/Ribonuclease H"/>
    <property type="match status" value="1"/>
</dbReference>
<evidence type="ECO:0000313" key="1">
    <source>
        <dbReference type="EMBL" id="GBP36317.1"/>
    </source>
</evidence>
<evidence type="ECO:0008006" key="3">
    <source>
        <dbReference type="Google" id="ProtNLM"/>
    </source>
</evidence>
<reference evidence="1 2" key="1">
    <citation type="journal article" date="2019" name="Commun. Biol.">
        <title>The bagworm genome reveals a unique fibroin gene that provides high tensile strength.</title>
        <authorList>
            <person name="Kono N."/>
            <person name="Nakamura H."/>
            <person name="Ohtoshi R."/>
            <person name="Tomita M."/>
            <person name="Numata K."/>
            <person name="Arakawa K."/>
        </authorList>
    </citation>
    <scope>NUCLEOTIDE SEQUENCE [LARGE SCALE GENOMIC DNA]</scope>
</reference>
<dbReference type="InterPro" id="IPR036397">
    <property type="entry name" value="RNaseH_sf"/>
</dbReference>
<dbReference type="AlphaFoldDB" id="A0A4C1VDH1"/>
<name>A0A4C1VDH1_EUMVA</name>
<dbReference type="EMBL" id="BGZK01000317">
    <property type="protein sequence ID" value="GBP36317.1"/>
    <property type="molecule type" value="Genomic_DNA"/>
</dbReference>
<gene>
    <name evidence="1" type="ORF">EVAR_22449_1</name>
</gene>
<sequence>MSSGILLWRQAADVHRIFVLQKRAIRAIYGLESRVSLRSMEVLVHPPHSPELAPCDFYLFHKKNYEESGLRVPRKQWLHMKKPLK</sequence>
<keyword evidence="2" id="KW-1185">Reference proteome</keyword>
<dbReference type="OrthoDB" id="414730at2759"/>
<protein>
    <recommendedName>
        <fullName evidence="3">Histone-lysine N-methyltransferase SETMAR</fullName>
    </recommendedName>
</protein>
<evidence type="ECO:0000313" key="2">
    <source>
        <dbReference type="Proteomes" id="UP000299102"/>
    </source>
</evidence>
<dbReference type="Proteomes" id="UP000299102">
    <property type="component" value="Unassembled WGS sequence"/>
</dbReference>
<accession>A0A4C1VDH1</accession>
<organism evidence="1 2">
    <name type="scientific">Eumeta variegata</name>
    <name type="common">Bagworm moth</name>
    <name type="synonym">Eumeta japonica</name>
    <dbReference type="NCBI Taxonomy" id="151549"/>
    <lineage>
        <taxon>Eukaryota</taxon>
        <taxon>Metazoa</taxon>
        <taxon>Ecdysozoa</taxon>
        <taxon>Arthropoda</taxon>
        <taxon>Hexapoda</taxon>
        <taxon>Insecta</taxon>
        <taxon>Pterygota</taxon>
        <taxon>Neoptera</taxon>
        <taxon>Endopterygota</taxon>
        <taxon>Lepidoptera</taxon>
        <taxon>Glossata</taxon>
        <taxon>Ditrysia</taxon>
        <taxon>Tineoidea</taxon>
        <taxon>Psychidae</taxon>
        <taxon>Oiketicinae</taxon>
        <taxon>Eumeta</taxon>
    </lineage>
</organism>
<proteinExistence type="predicted"/>
<comment type="caution">
    <text evidence="1">The sequence shown here is derived from an EMBL/GenBank/DDBJ whole genome shotgun (WGS) entry which is preliminary data.</text>
</comment>
<dbReference type="GO" id="GO:0003676">
    <property type="term" value="F:nucleic acid binding"/>
    <property type="evidence" value="ECO:0007669"/>
    <property type="project" value="InterPro"/>
</dbReference>